<evidence type="ECO:0000313" key="2">
    <source>
        <dbReference type="EMBL" id="EYB93273.1"/>
    </source>
</evidence>
<dbReference type="Proteomes" id="UP000024635">
    <property type="component" value="Unassembled WGS sequence"/>
</dbReference>
<dbReference type="EMBL" id="JARK01001520">
    <property type="protein sequence ID" value="EYB93273.1"/>
    <property type="molecule type" value="Genomic_DNA"/>
</dbReference>
<comment type="caution">
    <text evidence="2">The sequence shown here is derived from an EMBL/GenBank/DDBJ whole genome shotgun (WGS) entry which is preliminary data.</text>
</comment>
<keyword evidence="3" id="KW-1185">Reference proteome</keyword>
<protein>
    <submittedName>
        <fullName evidence="2">Uncharacterized protein</fullName>
    </submittedName>
</protein>
<sequence length="82" mass="9483">MKHTVNPKWSQTRAGWRRGYSGCLRHRSNGPAGQRHGGKPMGREVRQPTRVLASRSYPLSHDRLELTVCKLVLKCWISFHFL</sequence>
<name>A0A016SRD7_9BILA</name>
<accession>A0A016SRD7</accession>
<proteinExistence type="predicted"/>
<evidence type="ECO:0000256" key="1">
    <source>
        <dbReference type="SAM" id="MobiDB-lite"/>
    </source>
</evidence>
<reference evidence="3" key="1">
    <citation type="journal article" date="2015" name="Nat. Genet.">
        <title>The genome and transcriptome of the zoonotic hookworm Ancylostoma ceylanicum identify infection-specific gene families.</title>
        <authorList>
            <person name="Schwarz E.M."/>
            <person name="Hu Y."/>
            <person name="Antoshechkin I."/>
            <person name="Miller M.M."/>
            <person name="Sternberg P.W."/>
            <person name="Aroian R.V."/>
        </authorList>
    </citation>
    <scope>NUCLEOTIDE SEQUENCE</scope>
    <source>
        <strain evidence="3">HY135</strain>
    </source>
</reference>
<feature type="region of interest" description="Disordered" evidence="1">
    <location>
        <begin position="26"/>
        <end position="46"/>
    </location>
</feature>
<dbReference type="AlphaFoldDB" id="A0A016SRD7"/>
<gene>
    <name evidence="2" type="primary">Acey_s0184.g990</name>
    <name evidence="2" type="ORF">Y032_0184g990</name>
</gene>
<organism evidence="2 3">
    <name type="scientific">Ancylostoma ceylanicum</name>
    <dbReference type="NCBI Taxonomy" id="53326"/>
    <lineage>
        <taxon>Eukaryota</taxon>
        <taxon>Metazoa</taxon>
        <taxon>Ecdysozoa</taxon>
        <taxon>Nematoda</taxon>
        <taxon>Chromadorea</taxon>
        <taxon>Rhabditida</taxon>
        <taxon>Rhabditina</taxon>
        <taxon>Rhabditomorpha</taxon>
        <taxon>Strongyloidea</taxon>
        <taxon>Ancylostomatidae</taxon>
        <taxon>Ancylostomatinae</taxon>
        <taxon>Ancylostoma</taxon>
    </lineage>
</organism>
<evidence type="ECO:0000313" key="3">
    <source>
        <dbReference type="Proteomes" id="UP000024635"/>
    </source>
</evidence>